<evidence type="ECO:0000313" key="11">
    <source>
        <dbReference type="EMBL" id="KAF7144421.1"/>
    </source>
</evidence>
<keyword evidence="8" id="KW-0808">Transferase</keyword>
<proteinExistence type="predicted"/>
<keyword evidence="6" id="KW-0229">DNA integration</keyword>
<keyword evidence="8" id="KW-0548">Nucleotidyltransferase</keyword>
<sequence>MTSHIWVNKKMVKGLPHIQRPNELCESCILGKQHRNNFGKQVDWRASMPLELVHTDVCGPLKPISNCQNRYFLTFIDDYSRNTWVYFLKLKSKVFEKFKEFKALIDKESNYRIKTLCPTKTLKSRTPQEACTTHRPGVGHLRVFGCIAYAKIPEANRTKLEDKGMKCIFVVYGDRTMGYRLYNPVTQKVIFSRDVIFEENESWSWDQTEVTRNMELEEEEEQAS</sequence>
<comment type="caution">
    <text evidence="11">The sequence shown here is derived from an EMBL/GenBank/DDBJ whole genome shotgun (WGS) entry which is preliminary data.</text>
</comment>
<dbReference type="Proteomes" id="UP000626092">
    <property type="component" value="Unassembled WGS sequence"/>
</dbReference>
<name>A0A834GZW4_RHOSS</name>
<evidence type="ECO:0000256" key="1">
    <source>
        <dbReference type="ARBA" id="ARBA00022722"/>
    </source>
</evidence>
<organism evidence="11 12">
    <name type="scientific">Rhododendron simsii</name>
    <name type="common">Sims's rhododendron</name>
    <dbReference type="NCBI Taxonomy" id="118357"/>
    <lineage>
        <taxon>Eukaryota</taxon>
        <taxon>Viridiplantae</taxon>
        <taxon>Streptophyta</taxon>
        <taxon>Embryophyta</taxon>
        <taxon>Tracheophyta</taxon>
        <taxon>Spermatophyta</taxon>
        <taxon>Magnoliopsida</taxon>
        <taxon>eudicotyledons</taxon>
        <taxon>Gunneridae</taxon>
        <taxon>Pentapetalae</taxon>
        <taxon>asterids</taxon>
        <taxon>Ericales</taxon>
        <taxon>Ericaceae</taxon>
        <taxon>Ericoideae</taxon>
        <taxon>Rhodoreae</taxon>
        <taxon>Rhododendron</taxon>
    </lineage>
</organism>
<dbReference type="AlphaFoldDB" id="A0A834GZW4"/>
<accession>A0A834GZW4</accession>
<keyword evidence="4" id="KW-0378">Hydrolase</keyword>
<keyword evidence="9" id="KW-0233">DNA recombination</keyword>
<dbReference type="OrthoDB" id="6776856at2759"/>
<dbReference type="Gene3D" id="3.30.420.10">
    <property type="entry name" value="Ribonuclease H-like superfamily/Ribonuclease H"/>
    <property type="match status" value="1"/>
</dbReference>
<reference evidence="11" key="1">
    <citation type="submission" date="2019-11" db="EMBL/GenBank/DDBJ databases">
        <authorList>
            <person name="Liu Y."/>
            <person name="Hou J."/>
            <person name="Li T.-Q."/>
            <person name="Guan C.-H."/>
            <person name="Wu X."/>
            <person name="Wu H.-Z."/>
            <person name="Ling F."/>
            <person name="Zhang R."/>
            <person name="Shi X.-G."/>
            <person name="Ren J.-P."/>
            <person name="Chen E.-F."/>
            <person name="Sun J.-M."/>
        </authorList>
    </citation>
    <scope>NUCLEOTIDE SEQUENCE</scope>
    <source>
        <strain evidence="11">Adult_tree_wgs_1</strain>
        <tissue evidence="11">Leaves</tissue>
    </source>
</reference>
<dbReference type="SUPFAM" id="SSF53098">
    <property type="entry name" value="Ribonuclease H-like"/>
    <property type="match status" value="1"/>
</dbReference>
<evidence type="ECO:0000313" key="12">
    <source>
        <dbReference type="Proteomes" id="UP000626092"/>
    </source>
</evidence>
<evidence type="ECO:0000256" key="6">
    <source>
        <dbReference type="ARBA" id="ARBA00022908"/>
    </source>
</evidence>
<keyword evidence="5" id="KW-0460">Magnesium</keyword>
<evidence type="ECO:0000256" key="5">
    <source>
        <dbReference type="ARBA" id="ARBA00022842"/>
    </source>
</evidence>
<feature type="domain" description="Retroviral polymerase SH3-like" evidence="10">
    <location>
        <begin position="146"/>
        <end position="209"/>
    </location>
</feature>
<keyword evidence="1" id="KW-0540">Nuclease</keyword>
<dbReference type="InterPro" id="IPR012337">
    <property type="entry name" value="RNaseH-like_sf"/>
</dbReference>
<evidence type="ECO:0000256" key="9">
    <source>
        <dbReference type="ARBA" id="ARBA00023172"/>
    </source>
</evidence>
<evidence type="ECO:0000259" key="10">
    <source>
        <dbReference type="Pfam" id="PF25597"/>
    </source>
</evidence>
<keyword evidence="7" id="KW-0695">RNA-directed DNA polymerase</keyword>
<dbReference type="PANTHER" id="PTHR42648">
    <property type="entry name" value="TRANSPOSASE, PUTATIVE-RELATED"/>
    <property type="match status" value="1"/>
</dbReference>
<evidence type="ECO:0000256" key="3">
    <source>
        <dbReference type="ARBA" id="ARBA00022759"/>
    </source>
</evidence>
<dbReference type="InterPro" id="IPR036397">
    <property type="entry name" value="RNaseH_sf"/>
</dbReference>
<dbReference type="InterPro" id="IPR057670">
    <property type="entry name" value="SH3_retrovirus"/>
</dbReference>
<gene>
    <name evidence="11" type="ORF">RHSIM_Rhsim04G0200400</name>
</gene>
<keyword evidence="2" id="KW-0479">Metal-binding</keyword>
<evidence type="ECO:0000256" key="7">
    <source>
        <dbReference type="ARBA" id="ARBA00022918"/>
    </source>
</evidence>
<keyword evidence="12" id="KW-1185">Reference proteome</keyword>
<dbReference type="EMBL" id="WJXA01000004">
    <property type="protein sequence ID" value="KAF7144421.1"/>
    <property type="molecule type" value="Genomic_DNA"/>
</dbReference>
<dbReference type="PANTHER" id="PTHR42648:SF11">
    <property type="entry name" value="TRANSPOSON TY4-P GAG-POL POLYPROTEIN"/>
    <property type="match status" value="1"/>
</dbReference>
<dbReference type="Pfam" id="PF25597">
    <property type="entry name" value="SH3_retrovirus"/>
    <property type="match status" value="1"/>
</dbReference>
<evidence type="ECO:0000256" key="4">
    <source>
        <dbReference type="ARBA" id="ARBA00022801"/>
    </source>
</evidence>
<evidence type="ECO:0000256" key="8">
    <source>
        <dbReference type="ARBA" id="ARBA00022932"/>
    </source>
</evidence>
<keyword evidence="8" id="KW-0239">DNA-directed DNA polymerase</keyword>
<dbReference type="GO" id="GO:0003676">
    <property type="term" value="F:nucleic acid binding"/>
    <property type="evidence" value="ECO:0007669"/>
    <property type="project" value="InterPro"/>
</dbReference>
<evidence type="ECO:0000256" key="2">
    <source>
        <dbReference type="ARBA" id="ARBA00022723"/>
    </source>
</evidence>
<protein>
    <recommendedName>
        <fullName evidence="10">Retroviral polymerase SH3-like domain-containing protein</fullName>
    </recommendedName>
</protein>
<keyword evidence="3" id="KW-0255">Endonuclease</keyword>
<dbReference type="InterPro" id="IPR039537">
    <property type="entry name" value="Retrotran_Ty1/copia-like"/>
</dbReference>